<dbReference type="InterPro" id="IPR029063">
    <property type="entry name" value="SAM-dependent_MTases_sf"/>
</dbReference>
<dbReference type="Gene3D" id="3.40.50.150">
    <property type="entry name" value="Vaccinia Virus protein VP39"/>
    <property type="match status" value="1"/>
</dbReference>
<dbReference type="Proteomes" id="UP000483094">
    <property type="component" value="Unassembled WGS sequence"/>
</dbReference>
<dbReference type="GO" id="GO:0008168">
    <property type="term" value="F:methyltransferase activity"/>
    <property type="evidence" value="ECO:0007669"/>
    <property type="project" value="UniProtKB-KW"/>
</dbReference>
<reference evidence="1 2" key="1">
    <citation type="submission" date="2019-11" db="EMBL/GenBank/DDBJ databases">
        <title>Growth characteristics of pneumococcus vary with the chemical composition of the capsule and with environmental conditions.</title>
        <authorList>
            <person name="Tothpal A."/>
            <person name="Desobry K."/>
            <person name="Joshi S."/>
            <person name="Wyllie A.L."/>
            <person name="Weinberger D.M."/>
        </authorList>
    </citation>
    <scope>NUCLEOTIDE SEQUENCE [LARGE SCALE GENOMIC DNA]</scope>
    <source>
        <strain evidence="2">pnumococcus19F</strain>
    </source>
</reference>
<sequence>MIMATYETFAAVYDAVMDDSLYDKWTNFSLRHLPKTKERKKLLELACGTGIQSVRFSQAGFD</sequence>
<dbReference type="GO" id="GO:0032259">
    <property type="term" value="P:methylation"/>
    <property type="evidence" value="ECO:0007669"/>
    <property type="project" value="UniProtKB-KW"/>
</dbReference>
<keyword evidence="1" id="KW-0489">Methyltransferase</keyword>
<dbReference type="SUPFAM" id="SSF53335">
    <property type="entry name" value="S-adenosyl-L-methionine-dependent methyltransferases"/>
    <property type="match status" value="1"/>
</dbReference>
<protein>
    <submittedName>
        <fullName evidence="1">Class I SAM-dependent methyltransferase</fullName>
    </submittedName>
</protein>
<name>A0A6G2D8K1_STREE</name>
<evidence type="ECO:0000313" key="2">
    <source>
        <dbReference type="Proteomes" id="UP000483094"/>
    </source>
</evidence>
<dbReference type="AlphaFoldDB" id="A0A6G2D8K1"/>
<accession>A0A6G2D8K1</accession>
<proteinExistence type="predicted"/>
<comment type="caution">
    <text evidence="1">The sequence shown here is derived from an EMBL/GenBank/DDBJ whole genome shotgun (WGS) entry which is preliminary data.</text>
</comment>
<dbReference type="EMBL" id="WNHQ01000114">
    <property type="protein sequence ID" value="MTV72877.1"/>
    <property type="molecule type" value="Genomic_DNA"/>
</dbReference>
<keyword evidence="1" id="KW-0808">Transferase</keyword>
<organism evidence="1 2">
    <name type="scientific">Streptococcus pneumoniae</name>
    <dbReference type="NCBI Taxonomy" id="1313"/>
    <lineage>
        <taxon>Bacteria</taxon>
        <taxon>Bacillati</taxon>
        <taxon>Bacillota</taxon>
        <taxon>Bacilli</taxon>
        <taxon>Lactobacillales</taxon>
        <taxon>Streptococcaceae</taxon>
        <taxon>Streptococcus</taxon>
    </lineage>
</organism>
<gene>
    <name evidence="1" type="ORF">GM540_02380</name>
</gene>
<feature type="non-terminal residue" evidence="1">
    <location>
        <position position="62"/>
    </location>
</feature>
<evidence type="ECO:0000313" key="1">
    <source>
        <dbReference type="EMBL" id="MTV72877.1"/>
    </source>
</evidence>